<organism evidence="2 3">
    <name type="scientific">Trichonephila clavipes</name>
    <name type="common">Golden silk orbweaver</name>
    <name type="synonym">Nephila clavipes</name>
    <dbReference type="NCBI Taxonomy" id="2585209"/>
    <lineage>
        <taxon>Eukaryota</taxon>
        <taxon>Metazoa</taxon>
        <taxon>Ecdysozoa</taxon>
        <taxon>Arthropoda</taxon>
        <taxon>Chelicerata</taxon>
        <taxon>Arachnida</taxon>
        <taxon>Araneae</taxon>
        <taxon>Araneomorphae</taxon>
        <taxon>Entelegynae</taxon>
        <taxon>Araneoidea</taxon>
        <taxon>Nephilidae</taxon>
        <taxon>Trichonephila</taxon>
    </lineage>
</organism>
<evidence type="ECO:0000256" key="1">
    <source>
        <dbReference type="SAM" id="MobiDB-lite"/>
    </source>
</evidence>
<evidence type="ECO:0000313" key="2">
    <source>
        <dbReference type="EMBL" id="GFY27871.1"/>
    </source>
</evidence>
<feature type="region of interest" description="Disordered" evidence="1">
    <location>
        <begin position="113"/>
        <end position="135"/>
    </location>
</feature>
<dbReference type="Proteomes" id="UP000887159">
    <property type="component" value="Unassembled WGS sequence"/>
</dbReference>
<comment type="caution">
    <text evidence="2">The sequence shown here is derived from an EMBL/GenBank/DDBJ whole genome shotgun (WGS) entry which is preliminary data.</text>
</comment>
<accession>A0A8X7BDI4</accession>
<dbReference type="EMBL" id="BMAU01021381">
    <property type="protein sequence ID" value="GFY27871.1"/>
    <property type="molecule type" value="Genomic_DNA"/>
</dbReference>
<evidence type="ECO:0000313" key="3">
    <source>
        <dbReference type="Proteomes" id="UP000887159"/>
    </source>
</evidence>
<reference evidence="2" key="1">
    <citation type="submission" date="2020-08" db="EMBL/GenBank/DDBJ databases">
        <title>Multicomponent nature underlies the extraordinary mechanical properties of spider dragline silk.</title>
        <authorList>
            <person name="Kono N."/>
            <person name="Nakamura H."/>
            <person name="Mori M."/>
            <person name="Yoshida Y."/>
            <person name="Ohtoshi R."/>
            <person name="Malay A.D."/>
            <person name="Moran D.A.P."/>
            <person name="Tomita M."/>
            <person name="Numata K."/>
            <person name="Arakawa K."/>
        </authorList>
    </citation>
    <scope>NUCLEOTIDE SEQUENCE</scope>
</reference>
<proteinExistence type="predicted"/>
<sequence length="135" mass="15073">MMYENSGSSEEDMEESTIGSEFHEIAPEQACNNLQLLWGLARSKEVKIIYIKEELAIQEKAPIFEKGKIENLIMDKIRLEAELHSSLGELALISCPILTCKIHYPRGNNPNAVNIKSKSPRGNNPNAVVIKPKSP</sequence>
<protein>
    <submittedName>
        <fullName evidence="2">Uncharacterized protein</fullName>
    </submittedName>
</protein>
<gene>
    <name evidence="2" type="ORF">TNCV_243361</name>
</gene>
<name>A0A8X7BDI4_TRICX</name>
<dbReference type="AlphaFoldDB" id="A0A8X7BDI4"/>
<keyword evidence="3" id="KW-1185">Reference proteome</keyword>
<feature type="compositionally biased region" description="Polar residues" evidence="1">
    <location>
        <begin position="113"/>
        <end position="126"/>
    </location>
</feature>